<feature type="non-terminal residue" evidence="1">
    <location>
        <position position="1"/>
    </location>
</feature>
<evidence type="ECO:0000313" key="1">
    <source>
        <dbReference type="EMBL" id="KAG6578485.1"/>
    </source>
</evidence>
<dbReference type="AlphaFoldDB" id="A0AAV6MC06"/>
<name>A0AAV6MC06_9ROSI</name>
<organism evidence="1 2">
    <name type="scientific">Cucurbita argyrosperma subsp. sororia</name>
    <dbReference type="NCBI Taxonomy" id="37648"/>
    <lineage>
        <taxon>Eukaryota</taxon>
        <taxon>Viridiplantae</taxon>
        <taxon>Streptophyta</taxon>
        <taxon>Embryophyta</taxon>
        <taxon>Tracheophyta</taxon>
        <taxon>Spermatophyta</taxon>
        <taxon>Magnoliopsida</taxon>
        <taxon>eudicotyledons</taxon>
        <taxon>Gunneridae</taxon>
        <taxon>Pentapetalae</taxon>
        <taxon>rosids</taxon>
        <taxon>fabids</taxon>
        <taxon>Cucurbitales</taxon>
        <taxon>Cucurbitaceae</taxon>
        <taxon>Cucurbiteae</taxon>
        <taxon>Cucurbita</taxon>
    </lineage>
</organism>
<dbReference type="Proteomes" id="UP000685013">
    <property type="component" value="Chromosome 15"/>
</dbReference>
<proteinExistence type="predicted"/>
<dbReference type="EMBL" id="JAGKQH010000015">
    <property type="protein sequence ID" value="KAG6578485.1"/>
    <property type="molecule type" value="Genomic_DNA"/>
</dbReference>
<sequence>MATKSSISMSSLEVQIVGPLKINGPRLGSGARVAIHYRPIYSSVINGPRLGSEARVAIRYRPIYSSVINGPRLGSEAREKRIEWRRILSINHDDTWRILIWKRFTIRIGRGIQREKMAGESTLFKFLSPGRRFQSTDIQAAAGWGVAAATTALWVVQPFDWIKKTFFDKPQEA</sequence>
<comment type="caution">
    <text evidence="1">The sequence shown here is derived from an EMBL/GenBank/DDBJ whole genome shotgun (WGS) entry which is preliminary data.</text>
</comment>
<protein>
    <submittedName>
        <fullName evidence="1">Uncharacterized protein</fullName>
    </submittedName>
</protein>
<accession>A0AAV6MC06</accession>
<keyword evidence="2" id="KW-1185">Reference proteome</keyword>
<evidence type="ECO:0000313" key="2">
    <source>
        <dbReference type="Proteomes" id="UP000685013"/>
    </source>
</evidence>
<gene>
    <name evidence="1" type="ORF">SDJN03_22933</name>
</gene>
<reference evidence="1 2" key="1">
    <citation type="journal article" date="2021" name="Hortic Res">
        <title>The domestication of Cucurbita argyrosperma as revealed by the genome of its wild relative.</title>
        <authorList>
            <person name="Barrera-Redondo J."/>
            <person name="Sanchez-de la Vega G."/>
            <person name="Aguirre-Liguori J.A."/>
            <person name="Castellanos-Morales G."/>
            <person name="Gutierrez-Guerrero Y.T."/>
            <person name="Aguirre-Dugua X."/>
            <person name="Aguirre-Planter E."/>
            <person name="Tenaillon M.I."/>
            <person name="Lira-Saade R."/>
            <person name="Eguiarte L.E."/>
        </authorList>
    </citation>
    <scope>NUCLEOTIDE SEQUENCE [LARGE SCALE GENOMIC DNA]</scope>
    <source>
        <strain evidence="1">JBR-2021</strain>
    </source>
</reference>